<name>A0A1F8BL95_9BACT</name>
<dbReference type="SUPFAM" id="SSF53448">
    <property type="entry name" value="Nucleotide-diphospho-sugar transferases"/>
    <property type="match status" value="1"/>
</dbReference>
<proteinExistence type="predicted"/>
<dbReference type="Pfam" id="PF00535">
    <property type="entry name" value="Glycos_transf_2"/>
    <property type="match status" value="1"/>
</dbReference>
<dbReference type="CDD" id="cd04186">
    <property type="entry name" value="GT_2_like_c"/>
    <property type="match status" value="1"/>
</dbReference>
<gene>
    <name evidence="2" type="ORF">A2893_04325</name>
</gene>
<protein>
    <recommendedName>
        <fullName evidence="1">Glycosyltransferase 2-like domain-containing protein</fullName>
    </recommendedName>
</protein>
<evidence type="ECO:0000313" key="2">
    <source>
        <dbReference type="EMBL" id="OGM64851.1"/>
    </source>
</evidence>
<evidence type="ECO:0000259" key="1">
    <source>
        <dbReference type="Pfam" id="PF00535"/>
    </source>
</evidence>
<dbReference type="AlphaFoldDB" id="A0A1F8BL95"/>
<organism evidence="2 3">
    <name type="scientific">Candidatus Woesebacteria bacterium RIFCSPLOWO2_01_FULL_39_25</name>
    <dbReference type="NCBI Taxonomy" id="1802521"/>
    <lineage>
        <taxon>Bacteria</taxon>
        <taxon>Candidatus Woeseibacteriota</taxon>
    </lineage>
</organism>
<comment type="caution">
    <text evidence="2">The sequence shown here is derived from an EMBL/GenBank/DDBJ whole genome shotgun (WGS) entry which is preliminary data.</text>
</comment>
<dbReference type="InterPro" id="IPR029044">
    <property type="entry name" value="Nucleotide-diphossugar_trans"/>
</dbReference>
<dbReference type="Gene3D" id="3.90.550.10">
    <property type="entry name" value="Spore Coat Polysaccharide Biosynthesis Protein SpsA, Chain A"/>
    <property type="match status" value="1"/>
</dbReference>
<accession>A0A1F8BL95</accession>
<dbReference type="EMBL" id="MGHH01000007">
    <property type="protein sequence ID" value="OGM64851.1"/>
    <property type="molecule type" value="Genomic_DNA"/>
</dbReference>
<dbReference type="PANTHER" id="PTHR43179">
    <property type="entry name" value="RHAMNOSYLTRANSFERASE WBBL"/>
    <property type="match status" value="1"/>
</dbReference>
<evidence type="ECO:0000313" key="3">
    <source>
        <dbReference type="Proteomes" id="UP000176725"/>
    </source>
</evidence>
<reference evidence="2 3" key="1">
    <citation type="journal article" date="2016" name="Nat. Commun.">
        <title>Thousands of microbial genomes shed light on interconnected biogeochemical processes in an aquifer system.</title>
        <authorList>
            <person name="Anantharaman K."/>
            <person name="Brown C.T."/>
            <person name="Hug L.A."/>
            <person name="Sharon I."/>
            <person name="Castelle C.J."/>
            <person name="Probst A.J."/>
            <person name="Thomas B.C."/>
            <person name="Singh A."/>
            <person name="Wilkins M.J."/>
            <person name="Karaoz U."/>
            <person name="Brodie E.L."/>
            <person name="Williams K.H."/>
            <person name="Hubbard S.S."/>
            <person name="Banfield J.F."/>
        </authorList>
    </citation>
    <scope>NUCLEOTIDE SEQUENCE [LARGE SCALE GENOMIC DNA]</scope>
</reference>
<dbReference type="InterPro" id="IPR001173">
    <property type="entry name" value="Glyco_trans_2-like"/>
</dbReference>
<dbReference type="Proteomes" id="UP000176725">
    <property type="component" value="Unassembled WGS sequence"/>
</dbReference>
<feature type="domain" description="Glycosyltransferase 2-like" evidence="1">
    <location>
        <begin position="5"/>
        <end position="121"/>
    </location>
</feature>
<dbReference type="PANTHER" id="PTHR43179:SF7">
    <property type="entry name" value="RHAMNOSYLTRANSFERASE WBBL"/>
    <property type="match status" value="1"/>
</dbReference>
<sequence length="273" mass="31119">MVDVSVIIVSFNTKVLTLQCIKSIIDSIERLDYEIIVIDNGSSDGTVEGISKIKNQKSNIQIKIIKNEESIGFAKANNQGIKKANGKYIFLLNSDTMVRKGVIEKLIDFVEGTPDAGVVGPKLLNPDGSIQPSAFNLPTIERAIKQYWFGKNGLLDKYAPFGHEPRSVESLVMAAYLITPKALEEIGFLDERYFMYFEDFDYCKRVKDVGLKVYYFPTAEVIHYHGASGKNIADEKNQWRRLIPSSKIYHGTVKHYLFNFILWSGQKWEKYFH</sequence>
<dbReference type="STRING" id="1802521.A2893_04325"/>